<keyword evidence="3" id="KW-1185">Reference proteome</keyword>
<protein>
    <recommendedName>
        <fullName evidence="4">Helix-turn-helix domain-containing protein</fullName>
    </recommendedName>
</protein>
<dbReference type="Proteomes" id="UP000306274">
    <property type="component" value="Unassembled WGS sequence"/>
</dbReference>
<evidence type="ECO:0000313" key="2">
    <source>
        <dbReference type="EMBL" id="TGZ08190.1"/>
    </source>
</evidence>
<evidence type="ECO:0000313" key="3">
    <source>
        <dbReference type="Proteomes" id="UP000306274"/>
    </source>
</evidence>
<reference evidence="2 3" key="1">
    <citation type="submission" date="2019-04" db="EMBL/GenBank/DDBJ databases">
        <title>Streptomyces rhizosphaericola sp. nov., an actinobacterium isolated from the wheat rhizosphere.</title>
        <authorList>
            <person name="Vargas Hoyos H.A."/>
            <person name="Santos S.N."/>
            <person name="Genuario D.B."/>
            <person name="Melo I.S."/>
            <person name="Da Silva L.J."/>
            <person name="Da Silva F.S.P."/>
            <person name="Zucchi T.D."/>
        </authorList>
    </citation>
    <scope>NUCLEOTIDE SEQUENCE [LARGE SCALE GENOMIC DNA]</scope>
    <source>
        <strain evidence="2 3">1AS2c</strain>
    </source>
</reference>
<dbReference type="EMBL" id="SRZK01000197">
    <property type="protein sequence ID" value="TGZ08190.1"/>
    <property type="molecule type" value="Genomic_DNA"/>
</dbReference>
<gene>
    <name evidence="2" type="ORF">E5Z02_19865</name>
</gene>
<proteinExistence type="predicted"/>
<comment type="caution">
    <text evidence="2">The sequence shown here is derived from an EMBL/GenBank/DDBJ whole genome shotgun (WGS) entry which is preliminary data.</text>
</comment>
<accession>A0ABY2PBZ2</accession>
<evidence type="ECO:0000256" key="1">
    <source>
        <dbReference type="SAM" id="MobiDB-lite"/>
    </source>
</evidence>
<dbReference type="RefSeq" id="WP_099218398.1">
    <property type="nucleotide sequence ID" value="NZ_SRZK01000197.1"/>
</dbReference>
<feature type="region of interest" description="Disordered" evidence="1">
    <location>
        <begin position="57"/>
        <end position="97"/>
    </location>
</feature>
<organism evidence="2 3">
    <name type="scientific">Streptomyces rhizosphaericola</name>
    <dbReference type="NCBI Taxonomy" id="2564098"/>
    <lineage>
        <taxon>Bacteria</taxon>
        <taxon>Bacillati</taxon>
        <taxon>Actinomycetota</taxon>
        <taxon>Actinomycetes</taxon>
        <taxon>Kitasatosporales</taxon>
        <taxon>Streptomycetaceae</taxon>
        <taxon>Streptomyces</taxon>
    </lineage>
</organism>
<sequence length="270" mass="29767">MATTADRQGSKKGAGKAVYRKCAFQGCGRRFRQREGTGRPRVYCQIACRRRAQYWRDRAPEADRPSSSSLSPPPGSGPGSGAVRPRGAGGRAGKRDGRRLLGQALRNLFWFSGLTVREVGHLTRIRPGRLRAILDGEVVPTWPTAFMVVTVMRGSPDDVRGLWEWARGHRPPYPASRDGAMDRLRAALRGLRLASQPGPVARGETDARLAQEERDLPGILEDWEQARELIEHLGAPAERFRPLWEQARHSALSGPALLSPREDGEGARVG</sequence>
<name>A0ABY2PBZ2_9ACTN</name>
<evidence type="ECO:0008006" key="4">
    <source>
        <dbReference type="Google" id="ProtNLM"/>
    </source>
</evidence>